<sequence>MTLVEVRDAPLAAPERRWRAAVRFTGIAAGNFMITMDATVLNVALPDMRRELHAPAAALPWAVDAYTVVLAGMLLASGALADRWGPRRVYRAALAAFAAVSVLCAAAPNVGVLIAGRALLGIPAAGLVPASMALLAVLYPDTAARSRRIGALIAITGVAIAAGPVFGGALVALDGWRLVFLVNPPIALLAFLAAGGLREHPTDIAKPFDKYGISLTVLALTALTFGLVDGGTGGWARFSPIAACVVAALAFSALPAAQRRAAAPVLPPALLRLTRVRVDLLVAIVAQLVYYGLLFSMSQWMVEARGMTALTAGLAFLPMTVPIILVPTLTGRLVARYGARPLMIAGMTVTLAGGVVLSVGGTSLWVLFLVEVLIGVGGPLATPAYIADMSAAVPLEFAATGQGALNSARQTGTALGVAIFGTLSGLPTTGVVIAAAVVVVLVVLTNTRRAA</sequence>
<dbReference type="InterPro" id="IPR011701">
    <property type="entry name" value="MFS"/>
</dbReference>
<dbReference type="Gene3D" id="1.20.1250.20">
    <property type="entry name" value="MFS general substrate transporter like domains"/>
    <property type="match status" value="1"/>
</dbReference>
<feature type="transmembrane region" description="Helical" evidence="6">
    <location>
        <begin position="278"/>
        <end position="297"/>
    </location>
</feature>
<proteinExistence type="predicted"/>
<evidence type="ECO:0000313" key="9">
    <source>
        <dbReference type="Proteomes" id="UP000503540"/>
    </source>
</evidence>
<keyword evidence="5 6" id="KW-0472">Membrane</keyword>
<name>A0A6G9Y8K9_9NOCA</name>
<dbReference type="GO" id="GO:0005886">
    <property type="term" value="C:plasma membrane"/>
    <property type="evidence" value="ECO:0007669"/>
    <property type="project" value="UniProtKB-SubCell"/>
</dbReference>
<comment type="subcellular location">
    <subcellularLocation>
        <location evidence="1">Cell membrane</location>
        <topology evidence="1">Multi-pass membrane protein</topology>
    </subcellularLocation>
</comment>
<dbReference type="Pfam" id="PF07690">
    <property type="entry name" value="MFS_1"/>
    <property type="match status" value="2"/>
</dbReference>
<feature type="transmembrane region" description="Helical" evidence="6">
    <location>
        <begin position="209"/>
        <end position="228"/>
    </location>
</feature>
<feature type="transmembrane region" description="Helical" evidence="6">
    <location>
        <begin position="415"/>
        <end position="444"/>
    </location>
</feature>
<dbReference type="AlphaFoldDB" id="A0A6G9Y8K9"/>
<reference evidence="8 9" key="1">
    <citation type="journal article" date="2019" name="ACS Chem. Biol.">
        <title>Identification and Mobilization of a Cryptic Antibiotic Biosynthesis Gene Locus from a Human-Pathogenic Nocardia Isolate.</title>
        <authorList>
            <person name="Herisse M."/>
            <person name="Ishida K."/>
            <person name="Porter J.L."/>
            <person name="Howden B."/>
            <person name="Hertweck C."/>
            <person name="Stinear T.P."/>
            <person name="Pidot S.J."/>
        </authorList>
    </citation>
    <scope>NUCLEOTIDE SEQUENCE [LARGE SCALE GENOMIC DNA]</scope>
    <source>
        <strain evidence="8 9">AUSMDU00012717</strain>
    </source>
</reference>
<dbReference type="PANTHER" id="PTHR42718">
    <property type="entry name" value="MAJOR FACILITATOR SUPERFAMILY MULTIDRUG TRANSPORTER MFSC"/>
    <property type="match status" value="1"/>
</dbReference>
<feature type="transmembrane region" description="Helical" evidence="6">
    <location>
        <begin position="309"/>
        <end position="330"/>
    </location>
</feature>
<accession>A0A6G9Y8K9</accession>
<feature type="transmembrane region" description="Helical" evidence="6">
    <location>
        <begin position="234"/>
        <end position="257"/>
    </location>
</feature>
<feature type="transmembrane region" description="Helical" evidence="6">
    <location>
        <begin position="120"/>
        <end position="139"/>
    </location>
</feature>
<keyword evidence="4 6" id="KW-1133">Transmembrane helix</keyword>
<keyword evidence="9" id="KW-1185">Reference proteome</keyword>
<evidence type="ECO:0000256" key="4">
    <source>
        <dbReference type="ARBA" id="ARBA00022989"/>
    </source>
</evidence>
<feature type="domain" description="Major facilitator superfamily (MFS) profile" evidence="7">
    <location>
        <begin position="23"/>
        <end position="448"/>
    </location>
</feature>
<dbReference type="RefSeq" id="WP_167472600.1">
    <property type="nucleotide sequence ID" value="NZ_CP046172.1"/>
</dbReference>
<feature type="transmembrane region" description="Helical" evidence="6">
    <location>
        <begin position="342"/>
        <end position="370"/>
    </location>
</feature>
<feature type="transmembrane region" description="Helical" evidence="6">
    <location>
        <begin position="178"/>
        <end position="197"/>
    </location>
</feature>
<dbReference type="Proteomes" id="UP000503540">
    <property type="component" value="Chromosome"/>
</dbReference>
<feature type="transmembrane region" description="Helical" evidence="6">
    <location>
        <begin position="151"/>
        <end position="172"/>
    </location>
</feature>
<feature type="transmembrane region" description="Helical" evidence="6">
    <location>
        <begin position="57"/>
        <end position="80"/>
    </location>
</feature>
<dbReference type="PROSITE" id="PS50850">
    <property type="entry name" value="MFS"/>
    <property type="match status" value="1"/>
</dbReference>
<evidence type="ECO:0000256" key="2">
    <source>
        <dbReference type="ARBA" id="ARBA00022448"/>
    </source>
</evidence>
<evidence type="ECO:0000256" key="5">
    <source>
        <dbReference type="ARBA" id="ARBA00023136"/>
    </source>
</evidence>
<organism evidence="8 9">
    <name type="scientific">Nocardia arthritidis</name>
    <dbReference type="NCBI Taxonomy" id="228602"/>
    <lineage>
        <taxon>Bacteria</taxon>
        <taxon>Bacillati</taxon>
        <taxon>Actinomycetota</taxon>
        <taxon>Actinomycetes</taxon>
        <taxon>Mycobacteriales</taxon>
        <taxon>Nocardiaceae</taxon>
        <taxon>Nocardia</taxon>
    </lineage>
</organism>
<feature type="transmembrane region" description="Helical" evidence="6">
    <location>
        <begin position="21"/>
        <end position="45"/>
    </location>
</feature>
<evidence type="ECO:0000256" key="6">
    <source>
        <dbReference type="SAM" id="Phobius"/>
    </source>
</evidence>
<evidence type="ECO:0000256" key="3">
    <source>
        <dbReference type="ARBA" id="ARBA00022692"/>
    </source>
</evidence>
<evidence type="ECO:0000259" key="7">
    <source>
        <dbReference type="PROSITE" id="PS50850"/>
    </source>
</evidence>
<evidence type="ECO:0000256" key="1">
    <source>
        <dbReference type="ARBA" id="ARBA00004651"/>
    </source>
</evidence>
<dbReference type="EMBL" id="CP046172">
    <property type="protein sequence ID" value="QIS09508.1"/>
    <property type="molecule type" value="Genomic_DNA"/>
</dbReference>
<dbReference type="SUPFAM" id="SSF103473">
    <property type="entry name" value="MFS general substrate transporter"/>
    <property type="match status" value="1"/>
</dbReference>
<evidence type="ECO:0000313" key="8">
    <source>
        <dbReference type="EMBL" id="QIS09508.1"/>
    </source>
</evidence>
<dbReference type="Gene3D" id="1.20.1720.10">
    <property type="entry name" value="Multidrug resistance protein D"/>
    <property type="match status" value="1"/>
</dbReference>
<dbReference type="InterPro" id="IPR020846">
    <property type="entry name" value="MFS_dom"/>
</dbReference>
<dbReference type="KEGG" id="nah:F5544_08030"/>
<dbReference type="InterPro" id="IPR036259">
    <property type="entry name" value="MFS_trans_sf"/>
</dbReference>
<dbReference type="CDD" id="cd17321">
    <property type="entry name" value="MFS_MMR_MDR_like"/>
    <property type="match status" value="1"/>
</dbReference>
<dbReference type="PANTHER" id="PTHR42718:SF9">
    <property type="entry name" value="MAJOR FACILITATOR SUPERFAMILY MULTIDRUG TRANSPORTER MFSC"/>
    <property type="match status" value="1"/>
</dbReference>
<feature type="transmembrane region" description="Helical" evidence="6">
    <location>
        <begin position="92"/>
        <end position="114"/>
    </location>
</feature>
<gene>
    <name evidence="8" type="ORF">F5544_08030</name>
</gene>
<dbReference type="GO" id="GO:0022857">
    <property type="term" value="F:transmembrane transporter activity"/>
    <property type="evidence" value="ECO:0007669"/>
    <property type="project" value="InterPro"/>
</dbReference>
<keyword evidence="2" id="KW-0813">Transport</keyword>
<keyword evidence="3 6" id="KW-0812">Transmembrane</keyword>
<protein>
    <submittedName>
        <fullName evidence="8">MFS transporter</fullName>
    </submittedName>
</protein>